<keyword evidence="2" id="KW-1185">Reference proteome</keyword>
<dbReference type="Proteomes" id="UP000185207">
    <property type="component" value="Unassembled WGS sequence"/>
</dbReference>
<name>A0A1N6IKU6_9FLAO</name>
<dbReference type="RefSeq" id="WP_074235927.1">
    <property type="nucleotide sequence ID" value="NZ_FSRK01000002.1"/>
</dbReference>
<evidence type="ECO:0000313" key="1">
    <source>
        <dbReference type="EMBL" id="SIO32660.1"/>
    </source>
</evidence>
<organism evidence="1 2">
    <name type="scientific">Epilithonimonas zeae</name>
    <dbReference type="NCBI Taxonomy" id="1416779"/>
    <lineage>
        <taxon>Bacteria</taxon>
        <taxon>Pseudomonadati</taxon>
        <taxon>Bacteroidota</taxon>
        <taxon>Flavobacteriia</taxon>
        <taxon>Flavobacteriales</taxon>
        <taxon>Weeksellaceae</taxon>
        <taxon>Chryseobacterium group</taxon>
        <taxon>Epilithonimonas</taxon>
    </lineage>
</organism>
<accession>A0A1N6IKU6</accession>
<proteinExistence type="predicted"/>
<dbReference type="EMBL" id="FSRK01000002">
    <property type="protein sequence ID" value="SIO32660.1"/>
    <property type="molecule type" value="Genomic_DNA"/>
</dbReference>
<reference evidence="2" key="1">
    <citation type="submission" date="2016-11" db="EMBL/GenBank/DDBJ databases">
        <authorList>
            <person name="Varghese N."/>
            <person name="Submissions S."/>
        </authorList>
    </citation>
    <scope>NUCLEOTIDE SEQUENCE [LARGE SCALE GENOMIC DNA]</scope>
    <source>
        <strain evidence="2">DSM 27623</strain>
    </source>
</reference>
<sequence>MNDLLHNIEEFDEESQRLLRGIATSVSIIRLDELERGSYGKGNDPFEGIRTNKTFQEISNEYALSRPFGKKSSFYYPTAADYDALSKNFYTGGINYELLAKDLKDNLGQIKDFLFDSEKYLLEDKTIYSGSSSFGTPIFSNVKNNKPFLYKRDDREVQASFDVSKLNIRKNLLSNSYNFGIYFDNYKVIYNLNFIYKDGEDKKFSDTQTDKTESPYDFKLNHEYFAIKLYT</sequence>
<dbReference type="OrthoDB" id="1211139at2"/>
<dbReference type="STRING" id="1416779.SAMN05444409_2767"/>
<evidence type="ECO:0000313" key="2">
    <source>
        <dbReference type="Proteomes" id="UP000185207"/>
    </source>
</evidence>
<dbReference type="AlphaFoldDB" id="A0A1N6IKU6"/>
<gene>
    <name evidence="1" type="ORF">SAMN05444409_2767</name>
</gene>
<protein>
    <submittedName>
        <fullName evidence="1">Uncharacterized protein</fullName>
    </submittedName>
</protein>